<sequence length="697" mass="77989">PKRGMDSDGQVYLGAWTNWSRGRVMGATLTMTREQGNFLITFTAFFIPFVVSRLWKSFAMLFHQCYSTSDPRDAVHHQRQVLLRSSASPETSLISFARMIWTWQGTAKRPWLRVFPVALLSFLSIGIATVAGGYSSKISTAGEVLLRGDTCEIPYTFGLGNMTQNAVSRSLEANQMNDIANYAQQCYSNRSSGLLECSRFIVKTIPTAVADYHANCPFRSDVCRNDSTNLRLDTGHIASNDLGLNALKDKMMTLRYVLHCAPLVTRERIKNITFSNRNYTTYNYGLMVNPADPKQVDYTYVVPDVNTQQDGDVTLVFLSGNGLMFVPQADDEWYRATVLNGRVYSEDITDMLKSYRPEEAASPLGCVEQYQWCRDPSRGQCGDLASSLDATYSAAPWFGLTNKDLDPARPVAPTRIGSLLTWSYFNLFYSGTSINSLVSTLGPSSLSSNSLVRQGSIWQLERNQWQVDVTRWWSMVLAGFQTSFVSTARGISNSTLLPGNPIRPANEYEWDICRNQKIRSALYSSFSIFGLIFTYSMGALIIIVSFTISPLLCFLQKRGLYNKYAYLEWEGHTAIQLHRVAQDQCGYGRWSHCDEEIPITQPDDMLAAFDISDPEHPILACAPEETSAEEKSSHRGQTPQESSLEPSDEDSVRHTSSAVRRATADGHFQGPRNDHSPGVEEDLEGNQKRPSTAPLNL</sequence>
<dbReference type="Proteomes" id="UP001444661">
    <property type="component" value="Unassembled WGS sequence"/>
</dbReference>
<reference evidence="3 4" key="1">
    <citation type="submission" date="2023-01" db="EMBL/GenBank/DDBJ databases">
        <title>Analysis of 21 Apiospora genomes using comparative genomics revels a genus with tremendous synthesis potential of carbohydrate active enzymes and secondary metabolites.</title>
        <authorList>
            <person name="Sorensen T."/>
        </authorList>
    </citation>
    <scope>NUCLEOTIDE SEQUENCE [LARGE SCALE GENOMIC DNA]</scope>
    <source>
        <strain evidence="3 4">CBS 33761</strain>
    </source>
</reference>
<organism evidence="3 4">
    <name type="scientific">Apiospora rasikravindrae</name>
    <dbReference type="NCBI Taxonomy" id="990691"/>
    <lineage>
        <taxon>Eukaryota</taxon>
        <taxon>Fungi</taxon>
        <taxon>Dikarya</taxon>
        <taxon>Ascomycota</taxon>
        <taxon>Pezizomycotina</taxon>
        <taxon>Sordariomycetes</taxon>
        <taxon>Xylariomycetidae</taxon>
        <taxon>Amphisphaeriales</taxon>
        <taxon>Apiosporaceae</taxon>
        <taxon>Apiospora</taxon>
    </lineage>
</organism>
<gene>
    <name evidence="3" type="ORF">PG993_013057</name>
</gene>
<keyword evidence="2" id="KW-0812">Transmembrane</keyword>
<protein>
    <submittedName>
        <fullName evidence="3">Uncharacterized protein</fullName>
    </submittedName>
</protein>
<feature type="region of interest" description="Disordered" evidence="1">
    <location>
        <begin position="624"/>
        <end position="697"/>
    </location>
</feature>
<proteinExistence type="predicted"/>
<keyword evidence="2" id="KW-0472">Membrane</keyword>
<feature type="transmembrane region" description="Helical" evidence="2">
    <location>
        <begin position="522"/>
        <end position="555"/>
    </location>
</feature>
<name>A0ABR1RWJ9_9PEZI</name>
<accession>A0ABR1RWJ9</accession>
<comment type="caution">
    <text evidence="3">The sequence shown here is derived from an EMBL/GenBank/DDBJ whole genome shotgun (WGS) entry which is preliminary data.</text>
</comment>
<evidence type="ECO:0000256" key="2">
    <source>
        <dbReference type="SAM" id="Phobius"/>
    </source>
</evidence>
<keyword evidence="2" id="KW-1133">Transmembrane helix</keyword>
<dbReference type="EMBL" id="JAQQWK010000012">
    <property type="protein sequence ID" value="KAK8022290.1"/>
    <property type="molecule type" value="Genomic_DNA"/>
</dbReference>
<feature type="transmembrane region" description="Helical" evidence="2">
    <location>
        <begin position="114"/>
        <end position="134"/>
    </location>
</feature>
<evidence type="ECO:0000256" key="1">
    <source>
        <dbReference type="SAM" id="MobiDB-lite"/>
    </source>
</evidence>
<keyword evidence="4" id="KW-1185">Reference proteome</keyword>
<feature type="compositionally biased region" description="Polar residues" evidence="1">
    <location>
        <begin position="688"/>
        <end position="697"/>
    </location>
</feature>
<feature type="non-terminal residue" evidence="3">
    <location>
        <position position="1"/>
    </location>
</feature>
<feature type="transmembrane region" description="Helical" evidence="2">
    <location>
        <begin position="38"/>
        <end position="55"/>
    </location>
</feature>
<evidence type="ECO:0000313" key="3">
    <source>
        <dbReference type="EMBL" id="KAK8022290.1"/>
    </source>
</evidence>
<feature type="compositionally biased region" description="Polar residues" evidence="1">
    <location>
        <begin position="635"/>
        <end position="645"/>
    </location>
</feature>
<evidence type="ECO:0000313" key="4">
    <source>
        <dbReference type="Proteomes" id="UP001444661"/>
    </source>
</evidence>